<dbReference type="Proteomes" id="UP000050792">
    <property type="component" value="Unassembled WGS sequence"/>
</dbReference>
<name>A0AA85FM12_9TREM</name>
<feature type="binding site" evidence="9">
    <location>
        <begin position="375"/>
        <end position="376"/>
    </location>
    <ligand>
        <name>beta-nicotinamide D-ribonucleotide</name>
        <dbReference type="ChEBI" id="CHEBI:14649"/>
    </ligand>
</feature>
<evidence type="ECO:0000313" key="13">
    <source>
        <dbReference type="Proteomes" id="UP000050792"/>
    </source>
</evidence>
<dbReference type="AlphaFoldDB" id="A0AA85FM12"/>
<dbReference type="Pfam" id="PF18127">
    <property type="entry name" value="NAMPT_N"/>
    <property type="match status" value="1"/>
</dbReference>
<dbReference type="InterPro" id="IPR016471">
    <property type="entry name" value="Nicotinamide_PRibTrfase"/>
</dbReference>
<evidence type="ECO:0000259" key="12">
    <source>
        <dbReference type="Pfam" id="PF18127"/>
    </source>
</evidence>
<evidence type="ECO:0000256" key="6">
    <source>
        <dbReference type="ARBA" id="ARBA00035024"/>
    </source>
</evidence>
<comment type="pathway">
    <text evidence="5">Cofactor biosynthesis; NAD(+) biosynthesis; nicotinamide D-ribonucleotide from 5-phospho-alpha-D-ribose 1-diphosphate and nicotinamide: step 1/1.</text>
</comment>
<protein>
    <recommendedName>
        <fullName evidence="7">Nicotinamide phosphoribosyltransferase</fullName>
        <ecNumber evidence="6">2.4.2.12</ecNumber>
    </recommendedName>
</protein>
<evidence type="ECO:0000256" key="7">
    <source>
        <dbReference type="ARBA" id="ARBA00035036"/>
    </source>
</evidence>
<proteinExistence type="inferred from homology"/>
<evidence type="ECO:0000256" key="8">
    <source>
        <dbReference type="ARBA" id="ARBA00047835"/>
    </source>
</evidence>
<evidence type="ECO:0000259" key="11">
    <source>
        <dbReference type="Pfam" id="PF04095"/>
    </source>
</evidence>
<feature type="binding site" evidence="9">
    <location>
        <position position="271"/>
    </location>
    <ligand>
        <name>diphosphate</name>
        <dbReference type="ChEBI" id="CHEBI:33019"/>
    </ligand>
</feature>
<dbReference type="PIRSF" id="PIRSF005943">
    <property type="entry name" value="NMPRT"/>
    <property type="match status" value="1"/>
</dbReference>
<dbReference type="EC" id="2.4.2.12" evidence="6"/>
<feature type="chain" id="PRO_5041663931" description="Nicotinamide phosphoribosyltransferase" evidence="10">
    <location>
        <begin position="24"/>
        <end position="507"/>
    </location>
</feature>
<evidence type="ECO:0000256" key="4">
    <source>
        <dbReference type="ARBA" id="ARBA00022679"/>
    </source>
</evidence>
<feature type="domain" description="Nicotinamide phosphoribosyltransferase N-terminal" evidence="12">
    <location>
        <begin position="47"/>
        <end position="143"/>
    </location>
</feature>
<dbReference type="GO" id="GO:0009435">
    <property type="term" value="P:NAD+ biosynthetic process"/>
    <property type="evidence" value="ECO:0007669"/>
    <property type="project" value="InterPro"/>
</dbReference>
<comment type="catalytic activity">
    <reaction evidence="8">
        <text>beta-nicotinamide D-ribonucleotide + diphosphate = 5-phospho-alpha-D-ribose 1-diphosphate + nicotinamide + H(+)</text>
        <dbReference type="Rhea" id="RHEA:16149"/>
        <dbReference type="ChEBI" id="CHEBI:14649"/>
        <dbReference type="ChEBI" id="CHEBI:15378"/>
        <dbReference type="ChEBI" id="CHEBI:17154"/>
        <dbReference type="ChEBI" id="CHEBI:33019"/>
        <dbReference type="ChEBI" id="CHEBI:58017"/>
        <dbReference type="EC" id="2.4.2.12"/>
    </reaction>
    <physiologicalReaction direction="right-to-left" evidence="8">
        <dbReference type="Rhea" id="RHEA:16151"/>
    </physiologicalReaction>
</comment>
<reference evidence="14" key="2">
    <citation type="submission" date="2023-11" db="UniProtKB">
        <authorList>
            <consortium name="WormBaseParasite"/>
        </authorList>
    </citation>
    <scope>IDENTIFICATION</scope>
</reference>
<dbReference type="InterPro" id="IPR013785">
    <property type="entry name" value="Aldolase_TIM"/>
</dbReference>
<dbReference type="PANTHER" id="PTHR43816">
    <property type="entry name" value="NICOTINAMIDE PHOSPHORIBOSYLTRANSFERASE"/>
    <property type="match status" value="1"/>
</dbReference>
<feature type="binding site" evidence="9">
    <location>
        <position position="222"/>
    </location>
    <ligand>
        <name>diphosphate</name>
        <dbReference type="ChEBI" id="CHEBI:33019"/>
    </ligand>
</feature>
<keyword evidence="10" id="KW-0732">Signal</keyword>
<dbReference type="Pfam" id="PF04095">
    <property type="entry name" value="NAPRTase"/>
    <property type="match status" value="1"/>
</dbReference>
<accession>A0AA85FM12</accession>
<evidence type="ECO:0000256" key="9">
    <source>
        <dbReference type="PIRSR" id="PIRSR005943-1"/>
    </source>
</evidence>
<feature type="binding site" evidence="9">
    <location>
        <position position="245"/>
    </location>
    <ligand>
        <name>beta-nicotinamide D-ribonucleotide</name>
        <dbReference type="ChEBI" id="CHEBI:14649"/>
    </ligand>
</feature>
<evidence type="ECO:0000256" key="5">
    <source>
        <dbReference type="ARBA" id="ARBA00035007"/>
    </source>
</evidence>
<keyword evidence="4" id="KW-0808">Transferase</keyword>
<feature type="binding site" evidence="9">
    <location>
        <position position="414"/>
    </location>
    <ligand>
        <name>beta-nicotinamide D-ribonucleotide</name>
        <dbReference type="ChEBI" id="CHEBI:14649"/>
    </ligand>
</feature>
<keyword evidence="3" id="KW-0328">Glycosyltransferase</keyword>
<dbReference type="PANTHER" id="PTHR43816:SF1">
    <property type="entry name" value="NICOTINAMIDE PHOSPHORIBOSYLTRANSFERASE"/>
    <property type="match status" value="1"/>
</dbReference>
<keyword evidence="2" id="KW-0662">Pyridine nucleotide biosynthesis</keyword>
<reference evidence="13" key="1">
    <citation type="submission" date="2022-06" db="EMBL/GenBank/DDBJ databases">
        <authorList>
            <person name="Berger JAMES D."/>
            <person name="Berger JAMES D."/>
        </authorList>
    </citation>
    <scope>NUCLEOTIDE SEQUENCE [LARGE SCALE GENOMIC DNA]</scope>
</reference>
<comment type="similarity">
    <text evidence="1">Belongs to the NAPRTase family.</text>
</comment>
<organism evidence="13 14">
    <name type="scientific">Schistosoma rodhaini</name>
    <dbReference type="NCBI Taxonomy" id="6188"/>
    <lineage>
        <taxon>Eukaryota</taxon>
        <taxon>Metazoa</taxon>
        <taxon>Spiralia</taxon>
        <taxon>Lophotrochozoa</taxon>
        <taxon>Platyhelminthes</taxon>
        <taxon>Trematoda</taxon>
        <taxon>Digenea</taxon>
        <taxon>Strigeidida</taxon>
        <taxon>Schistosomatoidea</taxon>
        <taxon>Schistosomatidae</taxon>
        <taxon>Schistosoma</taxon>
    </lineage>
</organism>
<dbReference type="NCBIfam" id="NF006629">
    <property type="entry name" value="PRK09198.1"/>
    <property type="match status" value="1"/>
</dbReference>
<feature type="binding site" evidence="9">
    <location>
        <position position="333"/>
    </location>
    <ligand>
        <name>diphosphate</name>
        <dbReference type="ChEBI" id="CHEBI:33019"/>
    </ligand>
</feature>
<evidence type="ECO:0000256" key="10">
    <source>
        <dbReference type="SAM" id="SignalP"/>
    </source>
</evidence>
<dbReference type="InterPro" id="IPR041525">
    <property type="entry name" value="N/Namide_PRibTrfase"/>
</dbReference>
<sequence>MIEGLQYCFNGSLLLLLVGSSLNTCEIALSSRGLTSYTIINSNTFDNIILLCDSYKVSHYSQYPAGTEFIYSYFESRGGRFPNSVFFGLQYILKKNLVGQVVTHEKIDEAKSILLSHFGRDIFNEEGWRYIANHHKGYLPIIIKAVPEGTLVPTKNVLMTVENTDPKCYWLTTYLETILVQVWYPMAVATNSRAMKQIIVKYLHETADDCSTEFRLHDFGFRGVSSIESAAIGGTAHLVNFKGTDSLVALLFARKYYNCPTAGFSIPATEHSAMTVWGEENETNAYSNLLNLYPDGTFACVSDSYDIWNACSNIWGETLRDKVINRNGTVVIRPDSGDPVVVMPKVLDILGSKFGYKINSKGYKVLPSCIRVIQGDGVSLESLDPILNSIKTAGWSAENVSFGSGGALLQRLNRDTQKCAFKSSFAIVNGHKIQVSKHPITDPQKNSKKGRLTLEKCPITGMLVTVEEGCGSPCNDLLIPIYKNGILIKDYTLDEIRGRIDKYPIED</sequence>
<dbReference type="InterPro" id="IPR041529">
    <property type="entry name" value="DUF5598"/>
</dbReference>
<dbReference type="WBParaSite" id="SRDH1_56500.1">
    <property type="protein sequence ID" value="SRDH1_56500.1"/>
    <property type="gene ID" value="SRDH1_56500"/>
</dbReference>
<dbReference type="Gene3D" id="3.20.20.70">
    <property type="entry name" value="Aldolase class I"/>
    <property type="match status" value="1"/>
</dbReference>
<dbReference type="GO" id="GO:0047280">
    <property type="term" value="F:nicotinamide phosphoribosyltransferase activity"/>
    <property type="evidence" value="ECO:0007669"/>
    <property type="project" value="UniProtKB-EC"/>
</dbReference>
<dbReference type="CDD" id="cd01569">
    <property type="entry name" value="PBEF_like"/>
    <property type="match status" value="1"/>
</dbReference>
<feature type="binding site" evidence="9">
    <location>
        <position position="406"/>
    </location>
    <ligand>
        <name>beta-nicotinamide D-ribonucleotide</name>
        <dbReference type="ChEBI" id="CHEBI:14649"/>
    </ligand>
</feature>
<feature type="domain" description="Nicotinate/nicotinamide phosphoribosyltransferase" evidence="11">
    <location>
        <begin position="214"/>
        <end position="452"/>
    </location>
</feature>
<feature type="signal peptide" evidence="10">
    <location>
        <begin position="1"/>
        <end position="23"/>
    </location>
</feature>
<evidence type="ECO:0000256" key="2">
    <source>
        <dbReference type="ARBA" id="ARBA00022642"/>
    </source>
</evidence>
<dbReference type="InterPro" id="IPR036068">
    <property type="entry name" value="Nicotinate_pribotase-like_C"/>
</dbReference>
<dbReference type="SUPFAM" id="SSF51690">
    <property type="entry name" value="Nicotinate/Quinolinate PRTase C-terminal domain-like"/>
    <property type="match status" value="1"/>
</dbReference>
<keyword evidence="13" id="KW-1185">Reference proteome</keyword>
<evidence type="ECO:0000256" key="3">
    <source>
        <dbReference type="ARBA" id="ARBA00022676"/>
    </source>
</evidence>
<evidence type="ECO:0000313" key="14">
    <source>
        <dbReference type="WBParaSite" id="SRDH1_56500.1"/>
    </source>
</evidence>
<evidence type="ECO:0000256" key="1">
    <source>
        <dbReference type="ARBA" id="ARBA00010897"/>
    </source>
</evidence>
<feature type="binding site" evidence="9">
    <location>
        <begin position="333"/>
        <end position="335"/>
    </location>
    <ligand>
        <name>beta-nicotinamide D-ribonucleotide</name>
        <dbReference type="ChEBI" id="CHEBI:14649"/>
    </ligand>
</feature>